<dbReference type="Proteomes" id="UP000198611">
    <property type="component" value="Unassembled WGS sequence"/>
</dbReference>
<dbReference type="RefSeq" id="WP_093428437.1">
    <property type="nucleotide sequence ID" value="NZ_FOMJ01000006.1"/>
</dbReference>
<sequence>MQDFFLWFTELDNSKMFALVLFFTTYVGILLYVYTGRRRTERLESYRFMPLNEGHDDAPKREDNKDE</sequence>
<keyword evidence="3" id="KW-1185">Reference proteome</keyword>
<gene>
    <name evidence="2" type="ORF">SAMN05660831_01799</name>
</gene>
<evidence type="ECO:0000256" key="1">
    <source>
        <dbReference type="SAM" id="Phobius"/>
    </source>
</evidence>
<keyword evidence="1" id="KW-0472">Membrane</keyword>
<feature type="transmembrane region" description="Helical" evidence="1">
    <location>
        <begin position="16"/>
        <end position="34"/>
    </location>
</feature>
<evidence type="ECO:0000313" key="2">
    <source>
        <dbReference type="EMBL" id="SFD53965.1"/>
    </source>
</evidence>
<dbReference type="AlphaFoldDB" id="A0A1I1T5P0"/>
<evidence type="ECO:0000313" key="3">
    <source>
        <dbReference type="Proteomes" id="UP000198611"/>
    </source>
</evidence>
<reference evidence="2 3" key="1">
    <citation type="submission" date="2016-10" db="EMBL/GenBank/DDBJ databases">
        <authorList>
            <person name="de Groot N.N."/>
        </authorList>
    </citation>
    <scope>NUCLEOTIDE SEQUENCE [LARGE SCALE GENOMIC DNA]</scope>
    <source>
        <strain evidence="2 3">HL3</strain>
    </source>
</reference>
<name>A0A1I1T5P0_9GAMM</name>
<organism evidence="2 3">
    <name type="scientific">Thiohalospira halophila DSM 15071</name>
    <dbReference type="NCBI Taxonomy" id="1123397"/>
    <lineage>
        <taxon>Bacteria</taxon>
        <taxon>Pseudomonadati</taxon>
        <taxon>Pseudomonadota</taxon>
        <taxon>Gammaproteobacteria</taxon>
        <taxon>Thiohalospirales</taxon>
        <taxon>Thiohalospiraceae</taxon>
        <taxon>Thiohalospira</taxon>
    </lineage>
</organism>
<dbReference type="OrthoDB" id="7066079at2"/>
<keyword evidence="1" id="KW-1133">Transmembrane helix</keyword>
<dbReference type="STRING" id="1123397.SAMN05660831_01799"/>
<keyword evidence="1" id="KW-0812">Transmembrane</keyword>
<dbReference type="EMBL" id="FOMJ01000006">
    <property type="protein sequence ID" value="SFD53965.1"/>
    <property type="molecule type" value="Genomic_DNA"/>
</dbReference>
<proteinExistence type="predicted"/>
<accession>A0A1I1T5P0</accession>
<protein>
    <submittedName>
        <fullName evidence="2">Cbb3-type cytochrome oxidase component FixQ</fullName>
    </submittedName>
</protein>